<dbReference type="KEGG" id="fnk:E1750_11555"/>
<dbReference type="InterPro" id="IPR009056">
    <property type="entry name" value="Cyt_c-like_dom"/>
</dbReference>
<evidence type="ECO:0000259" key="5">
    <source>
        <dbReference type="PROSITE" id="PS51007"/>
    </source>
</evidence>
<dbReference type="Pfam" id="PF00034">
    <property type="entry name" value="Cytochrom_C"/>
    <property type="match status" value="1"/>
</dbReference>
<keyword evidence="2 4" id="KW-0479">Metal-binding</keyword>
<dbReference type="SUPFAM" id="SSF46626">
    <property type="entry name" value="Cytochrome c"/>
    <property type="match status" value="1"/>
</dbReference>
<dbReference type="EMBL" id="CP037933">
    <property type="protein sequence ID" value="QBN19406.1"/>
    <property type="molecule type" value="Genomic_DNA"/>
</dbReference>
<dbReference type="GO" id="GO:0020037">
    <property type="term" value="F:heme binding"/>
    <property type="evidence" value="ECO:0007669"/>
    <property type="project" value="InterPro"/>
</dbReference>
<organism evidence="6 7">
    <name type="scientific">Flavobacterium nackdongense</name>
    <dbReference type="NCBI Taxonomy" id="2547394"/>
    <lineage>
        <taxon>Bacteria</taxon>
        <taxon>Pseudomonadati</taxon>
        <taxon>Bacteroidota</taxon>
        <taxon>Flavobacteriia</taxon>
        <taxon>Flavobacteriales</taxon>
        <taxon>Flavobacteriaceae</taxon>
        <taxon>Flavobacterium</taxon>
    </lineage>
</organism>
<dbReference type="GO" id="GO:0009055">
    <property type="term" value="F:electron transfer activity"/>
    <property type="evidence" value="ECO:0007669"/>
    <property type="project" value="InterPro"/>
</dbReference>
<evidence type="ECO:0000256" key="4">
    <source>
        <dbReference type="PROSITE-ProRule" id="PRU00433"/>
    </source>
</evidence>
<dbReference type="InterPro" id="IPR036909">
    <property type="entry name" value="Cyt_c-like_dom_sf"/>
</dbReference>
<sequence length="149" mass="16439">MKKYVGIIALFALVLQSFTSKPNTEDYFITKPNLSEDPVMQQINNGKLVYNKTCVACHQINGAGIPGAFPPLAKSENLNTDLNNSIKQVLVGSKGPKTINGKKYVVPMPKLALSDQQIADVFTYLYANWGNNKAVVKPEMVKAIRKRVL</sequence>
<dbReference type="Proteomes" id="UP000291124">
    <property type="component" value="Chromosome"/>
</dbReference>
<feature type="domain" description="Cytochrome c" evidence="5">
    <location>
        <begin position="41"/>
        <end position="129"/>
    </location>
</feature>
<keyword evidence="7" id="KW-1185">Reference proteome</keyword>
<accession>A0A4P6Y929</accession>
<reference evidence="7" key="1">
    <citation type="submission" date="2019-03" db="EMBL/GenBank/DDBJ databases">
        <title>Flavobacterium sp.</title>
        <authorList>
            <person name="Kim H."/>
        </authorList>
    </citation>
    <scope>NUCLEOTIDE SEQUENCE [LARGE SCALE GENOMIC DNA]</scope>
    <source>
        <strain evidence="7">GS13</strain>
    </source>
</reference>
<dbReference type="RefSeq" id="WP_133276924.1">
    <property type="nucleotide sequence ID" value="NZ_CP037933.1"/>
</dbReference>
<dbReference type="InterPro" id="IPR051459">
    <property type="entry name" value="Cytochrome_c-type_DH"/>
</dbReference>
<evidence type="ECO:0000256" key="2">
    <source>
        <dbReference type="ARBA" id="ARBA00022723"/>
    </source>
</evidence>
<proteinExistence type="predicted"/>
<protein>
    <submittedName>
        <fullName evidence="6">Cytochrome c</fullName>
    </submittedName>
</protein>
<keyword evidence="3 4" id="KW-0408">Iron</keyword>
<name>A0A4P6Y929_9FLAO</name>
<dbReference type="PANTHER" id="PTHR35008:SF8">
    <property type="entry name" value="ALCOHOL DEHYDROGENASE CYTOCHROME C SUBUNIT"/>
    <property type="match status" value="1"/>
</dbReference>
<keyword evidence="1 4" id="KW-0349">Heme</keyword>
<dbReference type="PROSITE" id="PS51007">
    <property type="entry name" value="CYTC"/>
    <property type="match status" value="1"/>
</dbReference>
<evidence type="ECO:0000313" key="6">
    <source>
        <dbReference type="EMBL" id="QBN19406.1"/>
    </source>
</evidence>
<evidence type="ECO:0000256" key="3">
    <source>
        <dbReference type="ARBA" id="ARBA00023004"/>
    </source>
</evidence>
<dbReference type="OrthoDB" id="9811395at2"/>
<dbReference type="Gene3D" id="1.10.760.10">
    <property type="entry name" value="Cytochrome c-like domain"/>
    <property type="match status" value="1"/>
</dbReference>
<dbReference type="PANTHER" id="PTHR35008">
    <property type="entry name" value="BLL4482 PROTEIN-RELATED"/>
    <property type="match status" value="1"/>
</dbReference>
<dbReference type="GO" id="GO:0046872">
    <property type="term" value="F:metal ion binding"/>
    <property type="evidence" value="ECO:0007669"/>
    <property type="project" value="UniProtKB-KW"/>
</dbReference>
<evidence type="ECO:0000313" key="7">
    <source>
        <dbReference type="Proteomes" id="UP000291124"/>
    </source>
</evidence>
<dbReference type="AlphaFoldDB" id="A0A4P6Y929"/>
<gene>
    <name evidence="6" type="ORF">E1750_11555</name>
</gene>
<evidence type="ECO:0000256" key="1">
    <source>
        <dbReference type="ARBA" id="ARBA00022617"/>
    </source>
</evidence>